<dbReference type="SMART" id="SM00822">
    <property type="entry name" value="PKS_KR"/>
    <property type="match status" value="1"/>
</dbReference>
<dbReference type="PANTHER" id="PTHR48107:SF7">
    <property type="entry name" value="RE15974P"/>
    <property type="match status" value="1"/>
</dbReference>
<dbReference type="GO" id="GO:0016614">
    <property type="term" value="F:oxidoreductase activity, acting on CH-OH group of donors"/>
    <property type="evidence" value="ECO:0007669"/>
    <property type="project" value="UniProtKB-ARBA"/>
</dbReference>
<protein>
    <recommendedName>
        <fullName evidence="3">Ketoreductase domain-containing protein</fullName>
    </recommendedName>
</protein>
<dbReference type="InterPro" id="IPR057326">
    <property type="entry name" value="KR_dom"/>
</dbReference>
<dbReference type="InterPro" id="IPR036291">
    <property type="entry name" value="NAD(P)-bd_dom_sf"/>
</dbReference>
<evidence type="ECO:0000313" key="4">
    <source>
        <dbReference type="EMBL" id="AHE55385.1"/>
    </source>
</evidence>
<sequence length="247" mass="25837">MEGNGRIVLITGGTKGIGRAAAEHLAGLGYRLALSYSGDEDAAEAIRGRLAALGAEAVVIKANSRTRADVQRLFTDARSQLGELYAVIANAGIENVEAPFADMSEEDLDRVVDINVKGTFFTLQQAARHVVDGGRVIATGSTIARYPPPNAGAYAATKAAVRTMVEVLALELGPRGVTANSLSPGAVEGSGIFTRMDDEARQTFFAASPMGRLPQAEDLVGSVAFLLSDAARLVTGHHLEVTAGFRV</sequence>
<comment type="similarity">
    <text evidence="1">Belongs to the short-chain dehydrogenases/reductases (SDR) family.</text>
</comment>
<dbReference type="EMBL" id="CP006644">
    <property type="protein sequence ID" value="AHE55385.1"/>
    <property type="molecule type" value="Genomic_DNA"/>
</dbReference>
<dbReference type="KEGG" id="ssan:NX02_18580"/>
<dbReference type="STRING" id="1123269.NX02_18580"/>
<name>W0AI98_9SPHN</name>
<proteinExistence type="inferred from homology"/>
<dbReference type="AlphaFoldDB" id="W0AI98"/>
<dbReference type="HOGENOM" id="CLU_010194_1_3_5"/>
<gene>
    <name evidence="4" type="ORF">NX02_18580</name>
</gene>
<dbReference type="Proteomes" id="UP000018851">
    <property type="component" value="Chromosome"/>
</dbReference>
<dbReference type="Pfam" id="PF13561">
    <property type="entry name" value="adh_short_C2"/>
    <property type="match status" value="1"/>
</dbReference>
<dbReference type="Gene3D" id="3.40.50.720">
    <property type="entry name" value="NAD(P)-binding Rossmann-like Domain"/>
    <property type="match status" value="1"/>
</dbReference>
<evidence type="ECO:0000256" key="1">
    <source>
        <dbReference type="ARBA" id="ARBA00006484"/>
    </source>
</evidence>
<dbReference type="InterPro" id="IPR020904">
    <property type="entry name" value="Sc_DH/Rdtase_CS"/>
</dbReference>
<organism evidence="4 5">
    <name type="scientific">Sphingomonas sanxanigenens DSM 19645 = NX02</name>
    <dbReference type="NCBI Taxonomy" id="1123269"/>
    <lineage>
        <taxon>Bacteria</taxon>
        <taxon>Pseudomonadati</taxon>
        <taxon>Pseudomonadota</taxon>
        <taxon>Alphaproteobacteria</taxon>
        <taxon>Sphingomonadales</taxon>
        <taxon>Sphingomonadaceae</taxon>
        <taxon>Sphingomonas</taxon>
    </lineage>
</organism>
<dbReference type="SUPFAM" id="SSF51735">
    <property type="entry name" value="NAD(P)-binding Rossmann-fold domains"/>
    <property type="match status" value="1"/>
</dbReference>
<dbReference type="InterPro" id="IPR002347">
    <property type="entry name" value="SDR_fam"/>
</dbReference>
<dbReference type="FunFam" id="3.40.50.720:FF:000084">
    <property type="entry name" value="Short-chain dehydrogenase reductase"/>
    <property type="match status" value="1"/>
</dbReference>
<evidence type="ECO:0000313" key="5">
    <source>
        <dbReference type="Proteomes" id="UP000018851"/>
    </source>
</evidence>
<dbReference type="PRINTS" id="PR00081">
    <property type="entry name" value="GDHRDH"/>
</dbReference>
<dbReference type="PANTHER" id="PTHR48107">
    <property type="entry name" value="NADPH-DEPENDENT ALDEHYDE REDUCTASE-LIKE PROTEIN, CHLOROPLASTIC-RELATED"/>
    <property type="match status" value="1"/>
</dbReference>
<evidence type="ECO:0000256" key="2">
    <source>
        <dbReference type="ARBA" id="ARBA00023002"/>
    </source>
</evidence>
<dbReference type="eggNOG" id="COG1028">
    <property type="taxonomic scope" value="Bacteria"/>
</dbReference>
<dbReference type="PATRIC" id="fig|1123269.5.peg.3638"/>
<accession>W0AI98</accession>
<dbReference type="RefSeq" id="WP_025293560.1">
    <property type="nucleotide sequence ID" value="NZ_CP006644.1"/>
</dbReference>
<evidence type="ECO:0000259" key="3">
    <source>
        <dbReference type="SMART" id="SM00822"/>
    </source>
</evidence>
<reference evidence="4 5" key="1">
    <citation type="submission" date="2013-07" db="EMBL/GenBank/DDBJ databases">
        <title>Completed genome of Sphingomonas sanxanigenens NX02.</title>
        <authorList>
            <person name="Ma T."/>
            <person name="Huang H."/>
            <person name="Wu M."/>
            <person name="Li X."/>
            <person name="Li G."/>
        </authorList>
    </citation>
    <scope>NUCLEOTIDE SEQUENCE [LARGE SCALE GENOMIC DNA]</scope>
    <source>
        <strain evidence="4 5">NX02</strain>
    </source>
</reference>
<keyword evidence="5" id="KW-1185">Reference proteome</keyword>
<feature type="domain" description="Ketoreductase" evidence="3">
    <location>
        <begin position="6"/>
        <end position="185"/>
    </location>
</feature>
<dbReference type="OrthoDB" id="9803333at2"/>
<keyword evidence="2" id="KW-0560">Oxidoreductase</keyword>
<dbReference type="PROSITE" id="PS00061">
    <property type="entry name" value="ADH_SHORT"/>
    <property type="match status" value="1"/>
</dbReference>